<feature type="domain" description="Band 7" evidence="6">
    <location>
        <begin position="33"/>
        <end position="147"/>
    </location>
</feature>
<keyword evidence="4 5" id="KW-0472">Membrane</keyword>
<sequence>MNFMVITVVIFVVFIFATIVFLASRYKRCASNQILAIFGKVGGDKSVKCFHGGGAFVWPLIQESKFLDLTPLTISIPLKGALSLQNIRINVPSTFTIAIDTAEESMRNASVRLLDLSQEEIEKMATEIIFGQLRLTVASLTIEDINQD</sequence>
<evidence type="ECO:0000259" key="6">
    <source>
        <dbReference type="Pfam" id="PF01145"/>
    </source>
</evidence>
<evidence type="ECO:0000256" key="3">
    <source>
        <dbReference type="ARBA" id="ARBA00022475"/>
    </source>
</evidence>
<keyword evidence="5" id="KW-0812">Transmembrane</keyword>
<evidence type="ECO:0000256" key="5">
    <source>
        <dbReference type="SAM" id="Phobius"/>
    </source>
</evidence>
<dbReference type="AlphaFoldDB" id="A0A3B0TGS9"/>
<accession>A0A3B0TGS9</accession>
<dbReference type="PANTHER" id="PTHR13806">
    <property type="entry name" value="FLOTILLIN-RELATED"/>
    <property type="match status" value="1"/>
</dbReference>
<feature type="non-terminal residue" evidence="7">
    <location>
        <position position="148"/>
    </location>
</feature>
<dbReference type="Gene3D" id="3.30.479.30">
    <property type="entry name" value="Band 7 domain"/>
    <property type="match status" value="1"/>
</dbReference>
<evidence type="ECO:0000256" key="4">
    <source>
        <dbReference type="ARBA" id="ARBA00023136"/>
    </source>
</evidence>
<dbReference type="SUPFAM" id="SSF117892">
    <property type="entry name" value="Band 7/SPFH domain"/>
    <property type="match status" value="1"/>
</dbReference>
<gene>
    <name evidence="7" type="ORF">MNBD_BACTEROID05-1101</name>
</gene>
<protein>
    <submittedName>
        <fullName evidence="7">Inner membrane protein YqiK</fullName>
    </submittedName>
</protein>
<dbReference type="InterPro" id="IPR001107">
    <property type="entry name" value="Band_7"/>
</dbReference>
<dbReference type="CDD" id="cd03399">
    <property type="entry name" value="SPFH_flotillin"/>
    <property type="match status" value="1"/>
</dbReference>
<dbReference type="PANTHER" id="PTHR13806:SF31">
    <property type="entry name" value="FLOTILLIN-LIKE PROTEIN 1-RELATED"/>
    <property type="match status" value="1"/>
</dbReference>
<dbReference type="InterPro" id="IPR027705">
    <property type="entry name" value="Flotillin_fam"/>
</dbReference>
<evidence type="ECO:0000313" key="7">
    <source>
        <dbReference type="EMBL" id="VAW16040.1"/>
    </source>
</evidence>
<evidence type="ECO:0000256" key="2">
    <source>
        <dbReference type="ARBA" id="ARBA00007161"/>
    </source>
</evidence>
<feature type="transmembrane region" description="Helical" evidence="5">
    <location>
        <begin position="6"/>
        <end position="24"/>
    </location>
</feature>
<name>A0A3B0TGS9_9ZZZZ</name>
<comment type="similarity">
    <text evidence="2">Belongs to the band 7/mec-2 family. Flotillin subfamily.</text>
</comment>
<dbReference type="EMBL" id="UOEN01000301">
    <property type="protein sequence ID" value="VAW16040.1"/>
    <property type="molecule type" value="Genomic_DNA"/>
</dbReference>
<organism evidence="7">
    <name type="scientific">hydrothermal vent metagenome</name>
    <dbReference type="NCBI Taxonomy" id="652676"/>
    <lineage>
        <taxon>unclassified sequences</taxon>
        <taxon>metagenomes</taxon>
        <taxon>ecological metagenomes</taxon>
    </lineage>
</organism>
<dbReference type="Pfam" id="PF01145">
    <property type="entry name" value="Band_7"/>
    <property type="match status" value="1"/>
</dbReference>
<dbReference type="GO" id="GO:0005886">
    <property type="term" value="C:plasma membrane"/>
    <property type="evidence" value="ECO:0007669"/>
    <property type="project" value="UniProtKB-SubCell"/>
</dbReference>
<reference evidence="7" key="1">
    <citation type="submission" date="2018-06" db="EMBL/GenBank/DDBJ databases">
        <authorList>
            <person name="Zhirakovskaya E."/>
        </authorList>
    </citation>
    <scope>NUCLEOTIDE SEQUENCE</scope>
</reference>
<dbReference type="InterPro" id="IPR036013">
    <property type="entry name" value="Band_7/SPFH_dom_sf"/>
</dbReference>
<proteinExistence type="inferred from homology"/>
<comment type="subcellular location">
    <subcellularLocation>
        <location evidence="1">Cell membrane</location>
    </subcellularLocation>
</comment>
<keyword evidence="3" id="KW-1003">Cell membrane</keyword>
<evidence type="ECO:0000256" key="1">
    <source>
        <dbReference type="ARBA" id="ARBA00004236"/>
    </source>
</evidence>
<keyword evidence="5" id="KW-1133">Transmembrane helix</keyword>